<evidence type="ECO:0000256" key="1">
    <source>
        <dbReference type="SAM" id="MobiDB-lite"/>
    </source>
</evidence>
<organism evidence="3 4">
    <name type="scientific">Chelatococcus reniformis</name>
    <dbReference type="NCBI Taxonomy" id="1494448"/>
    <lineage>
        <taxon>Bacteria</taxon>
        <taxon>Pseudomonadati</taxon>
        <taxon>Pseudomonadota</taxon>
        <taxon>Alphaproteobacteria</taxon>
        <taxon>Hyphomicrobiales</taxon>
        <taxon>Chelatococcaceae</taxon>
        <taxon>Chelatococcus</taxon>
    </lineage>
</organism>
<comment type="caution">
    <text evidence="3">The sequence shown here is derived from an EMBL/GenBank/DDBJ whole genome shotgun (WGS) entry which is preliminary data.</text>
</comment>
<feature type="chain" id="PRO_5038138674" description="Secreted protein" evidence="2">
    <location>
        <begin position="30"/>
        <end position="145"/>
    </location>
</feature>
<gene>
    <name evidence="3" type="ORF">GCM10010994_17010</name>
</gene>
<protein>
    <recommendedName>
        <fullName evidence="5">Secreted protein</fullName>
    </recommendedName>
</protein>
<keyword evidence="4" id="KW-1185">Reference proteome</keyword>
<dbReference type="AlphaFoldDB" id="A0A916XB54"/>
<sequence>MGLFRPLMRLLALAIVWVAASFVPVTAEAHAGHAVEPSHEVEIRPITPHDLVTAVTGGLTSRGLVLAGADTIVVQHGETGFPPTAVTCHGGCCSTGSACCSLAMPPDAAGFCTPARRGQALSWPRDLAHPGITPEALPEPPRSFA</sequence>
<evidence type="ECO:0008006" key="5">
    <source>
        <dbReference type="Google" id="ProtNLM"/>
    </source>
</evidence>
<dbReference type="Proteomes" id="UP000637002">
    <property type="component" value="Unassembled WGS sequence"/>
</dbReference>
<reference evidence="3" key="1">
    <citation type="journal article" date="2014" name="Int. J. Syst. Evol. Microbiol.">
        <title>Complete genome sequence of Corynebacterium casei LMG S-19264T (=DSM 44701T), isolated from a smear-ripened cheese.</title>
        <authorList>
            <consortium name="US DOE Joint Genome Institute (JGI-PGF)"/>
            <person name="Walter F."/>
            <person name="Albersmeier A."/>
            <person name="Kalinowski J."/>
            <person name="Ruckert C."/>
        </authorList>
    </citation>
    <scope>NUCLEOTIDE SEQUENCE</scope>
    <source>
        <strain evidence="3">CGMCC 1.12919</strain>
    </source>
</reference>
<keyword evidence="2" id="KW-0732">Signal</keyword>
<accession>A0A916XB54</accession>
<dbReference type="EMBL" id="BMGG01000003">
    <property type="protein sequence ID" value="GGC58743.1"/>
    <property type="molecule type" value="Genomic_DNA"/>
</dbReference>
<evidence type="ECO:0000313" key="3">
    <source>
        <dbReference type="EMBL" id="GGC58743.1"/>
    </source>
</evidence>
<dbReference type="RefSeq" id="WP_188608742.1">
    <property type="nucleotide sequence ID" value="NZ_BMGG01000003.1"/>
</dbReference>
<feature type="region of interest" description="Disordered" evidence="1">
    <location>
        <begin position="125"/>
        <end position="145"/>
    </location>
</feature>
<evidence type="ECO:0000256" key="2">
    <source>
        <dbReference type="SAM" id="SignalP"/>
    </source>
</evidence>
<proteinExistence type="predicted"/>
<name>A0A916XB54_9HYPH</name>
<reference evidence="3" key="2">
    <citation type="submission" date="2020-09" db="EMBL/GenBank/DDBJ databases">
        <authorList>
            <person name="Sun Q."/>
            <person name="Zhou Y."/>
        </authorList>
    </citation>
    <scope>NUCLEOTIDE SEQUENCE</scope>
    <source>
        <strain evidence="3">CGMCC 1.12919</strain>
    </source>
</reference>
<feature type="signal peptide" evidence="2">
    <location>
        <begin position="1"/>
        <end position="29"/>
    </location>
</feature>
<evidence type="ECO:0000313" key="4">
    <source>
        <dbReference type="Proteomes" id="UP000637002"/>
    </source>
</evidence>